<evidence type="ECO:0000313" key="1">
    <source>
        <dbReference type="EMBL" id="ETO04761.1"/>
    </source>
</evidence>
<dbReference type="EMBL" id="ASPP01028969">
    <property type="protein sequence ID" value="ETO04761.1"/>
    <property type="molecule type" value="Genomic_DNA"/>
</dbReference>
<name>X6LTR0_RETFI</name>
<accession>X6LTR0</accession>
<dbReference type="InterPro" id="IPR043519">
    <property type="entry name" value="NT_sf"/>
</dbReference>
<gene>
    <name evidence="1" type="ORF">RFI_32636</name>
</gene>
<dbReference type="AlphaFoldDB" id="X6LTR0"/>
<dbReference type="SUPFAM" id="SSF81301">
    <property type="entry name" value="Nucleotidyltransferase"/>
    <property type="match status" value="1"/>
</dbReference>
<feature type="non-terminal residue" evidence="1">
    <location>
        <position position="1"/>
    </location>
</feature>
<protein>
    <submittedName>
        <fullName evidence="1">Uncharacterized protein</fullName>
    </submittedName>
</protein>
<keyword evidence="2" id="KW-1185">Reference proteome</keyword>
<sequence>NDYLEKNCCKLFFDAAIMLPDDFDEELDNLGDAMIKADVSVHCSGGKVKRLLRSFYKNYFVYNGSAPHLTDLLRCSFVFDTFEDLYQGVAIAYQHWQSFGGILRIKNRFSPQVVPFGYRDLMANVHAPHSKVVCELQFHHKWFYNNKKPSHEIYKRARLFELDEINIAYEYAKHNFGSEVKAEFDKYVANTSEEVPLKYVDDKGEIILWPSSSKSKQKD</sequence>
<proteinExistence type="predicted"/>
<dbReference type="Proteomes" id="UP000023152">
    <property type="component" value="Unassembled WGS sequence"/>
</dbReference>
<evidence type="ECO:0000313" key="2">
    <source>
        <dbReference type="Proteomes" id="UP000023152"/>
    </source>
</evidence>
<organism evidence="1 2">
    <name type="scientific">Reticulomyxa filosa</name>
    <dbReference type="NCBI Taxonomy" id="46433"/>
    <lineage>
        <taxon>Eukaryota</taxon>
        <taxon>Sar</taxon>
        <taxon>Rhizaria</taxon>
        <taxon>Retaria</taxon>
        <taxon>Foraminifera</taxon>
        <taxon>Monothalamids</taxon>
        <taxon>Reticulomyxidae</taxon>
        <taxon>Reticulomyxa</taxon>
    </lineage>
</organism>
<comment type="caution">
    <text evidence="1">The sequence shown here is derived from an EMBL/GenBank/DDBJ whole genome shotgun (WGS) entry which is preliminary data.</text>
</comment>
<reference evidence="1 2" key="1">
    <citation type="journal article" date="2013" name="Curr. Biol.">
        <title>The Genome of the Foraminiferan Reticulomyxa filosa.</title>
        <authorList>
            <person name="Glockner G."/>
            <person name="Hulsmann N."/>
            <person name="Schleicher M."/>
            <person name="Noegel A.A."/>
            <person name="Eichinger L."/>
            <person name="Gallinger C."/>
            <person name="Pawlowski J."/>
            <person name="Sierra R."/>
            <person name="Euteneuer U."/>
            <person name="Pillet L."/>
            <person name="Moustafa A."/>
            <person name="Platzer M."/>
            <person name="Groth M."/>
            <person name="Szafranski K."/>
            <person name="Schliwa M."/>
        </authorList>
    </citation>
    <scope>NUCLEOTIDE SEQUENCE [LARGE SCALE GENOMIC DNA]</scope>
</reference>